<protein>
    <recommendedName>
        <fullName evidence="1">Gamma tubulin complex component C-terminal domain-containing protein</fullName>
    </recommendedName>
</protein>
<dbReference type="Proteomes" id="UP000594262">
    <property type="component" value="Unplaced"/>
</dbReference>
<dbReference type="AlphaFoldDB" id="A0A7M5XKJ2"/>
<evidence type="ECO:0000313" key="2">
    <source>
        <dbReference type="EnsemblMetazoa" id="CLYHEMP024550.1"/>
    </source>
</evidence>
<dbReference type="GO" id="GO:0043015">
    <property type="term" value="F:gamma-tubulin binding"/>
    <property type="evidence" value="ECO:0007669"/>
    <property type="project" value="InterPro"/>
</dbReference>
<dbReference type="Pfam" id="PF04130">
    <property type="entry name" value="GCP_C_terminal"/>
    <property type="match status" value="1"/>
</dbReference>
<dbReference type="EnsemblMetazoa" id="CLYHEMT024550.1">
    <property type="protein sequence ID" value="CLYHEMP024550.1"/>
    <property type="gene ID" value="CLYHEMG024550"/>
</dbReference>
<dbReference type="OrthoDB" id="5860513at2759"/>
<keyword evidence="3" id="KW-1185">Reference proteome</keyword>
<name>A0A7M5XKJ2_9CNID</name>
<sequence length="117" mass="13905">VLLATRLTTFDHLQGDWGLTEEDSMADIKRQAEFKKTFLPSAKAQIRVLNQSYHDMLQQFLVMLNSHSDVSLRFLCFRLDFNEHYKKMEPKLRSPMKYSFRKKRADVPIFRGETTKF</sequence>
<proteinExistence type="predicted"/>
<feature type="domain" description="Gamma tubulin complex component C-terminal" evidence="1">
    <location>
        <begin position="23"/>
        <end position="85"/>
    </location>
</feature>
<accession>A0A7M5XKJ2</accession>
<evidence type="ECO:0000313" key="3">
    <source>
        <dbReference type="Proteomes" id="UP000594262"/>
    </source>
</evidence>
<evidence type="ECO:0000259" key="1">
    <source>
        <dbReference type="Pfam" id="PF04130"/>
    </source>
</evidence>
<dbReference type="InterPro" id="IPR040457">
    <property type="entry name" value="GCP_C"/>
</dbReference>
<organism evidence="2 3">
    <name type="scientific">Clytia hemisphaerica</name>
    <dbReference type="NCBI Taxonomy" id="252671"/>
    <lineage>
        <taxon>Eukaryota</taxon>
        <taxon>Metazoa</taxon>
        <taxon>Cnidaria</taxon>
        <taxon>Hydrozoa</taxon>
        <taxon>Hydroidolina</taxon>
        <taxon>Leptothecata</taxon>
        <taxon>Obeliida</taxon>
        <taxon>Clytiidae</taxon>
        <taxon>Clytia</taxon>
    </lineage>
</organism>
<reference evidence="2" key="1">
    <citation type="submission" date="2021-01" db="UniProtKB">
        <authorList>
            <consortium name="EnsemblMetazoa"/>
        </authorList>
    </citation>
    <scope>IDENTIFICATION</scope>
</reference>